<dbReference type="Pfam" id="PF13359">
    <property type="entry name" value="DDE_Tnp_4"/>
    <property type="match status" value="1"/>
</dbReference>
<evidence type="ECO:0000256" key="1">
    <source>
        <dbReference type="ARBA" id="ARBA00001968"/>
    </source>
</evidence>
<dbReference type="OrthoDB" id="6117952at2759"/>
<dbReference type="AlphaFoldDB" id="A0A9D4M0H4"/>
<feature type="coiled-coil region" evidence="7">
    <location>
        <begin position="187"/>
        <end position="228"/>
    </location>
</feature>
<comment type="cofactor">
    <cofactor evidence="1">
        <name>a divalent metal cation</name>
        <dbReference type="ChEBI" id="CHEBI:60240"/>
    </cofactor>
</comment>
<sequence length="541" mass="61594">MAQSRRRGQMCCVYGCVNCRYDKENALSDNHFFNIPKHVLENRKQKQRWCALIKRQDGLDGFNMTPRTVICHEHFLESDFKKALGSKRWTLEPGVEPSVFNWSKVSERKPPKNRLPLSPSKDQANLMVDAPVSPDNHPEFTAVKLPQMADKACQTETEDLIAEVSVQPVSSTHCDHEYSTLKSFTDVELLSEQLKACQAKCDYLEKTIDELNATISEFEANRFSLEKISDDKHAVMFYTGFPNIETFNAFFKYLETKSEKLNYWRGRSESGEDAPKHQTHSTSRPGKKRALSTKEELFMVLVRLKVGLFVRDISERFGISQGHFSKIFTTWIIFLSHELPDLFPFPSQKSVRKNMPLEFNQYPTTRIIIDCTEIFIEVSSVMATQSQTWSNYKHHNTLKVLVGVSPNGTLTFISGLWGGKISDKAITQKSGLLDLLEKGDNIMADRGFDIKDILPEGVGLNIPPFLNGRSQLSASEVRETMDIASVRIHVEREIGRIKNYHIIDGVMPLSLSHIAEHIVKVVAYLTNFLPPLLPPAHKIMK</sequence>
<reference evidence="10" key="1">
    <citation type="journal article" date="2019" name="bioRxiv">
        <title>The Genome of the Zebra Mussel, Dreissena polymorpha: A Resource for Invasive Species Research.</title>
        <authorList>
            <person name="McCartney M.A."/>
            <person name="Auch B."/>
            <person name="Kono T."/>
            <person name="Mallez S."/>
            <person name="Zhang Y."/>
            <person name="Obille A."/>
            <person name="Becker A."/>
            <person name="Abrahante J.E."/>
            <person name="Garbe J."/>
            <person name="Badalamenti J.P."/>
            <person name="Herman A."/>
            <person name="Mangelson H."/>
            <person name="Liachko I."/>
            <person name="Sullivan S."/>
            <person name="Sone E.D."/>
            <person name="Koren S."/>
            <person name="Silverstein K.A.T."/>
            <person name="Beckman K.B."/>
            <person name="Gohl D.M."/>
        </authorList>
    </citation>
    <scope>NUCLEOTIDE SEQUENCE</scope>
    <source>
        <strain evidence="10">Duluth1</strain>
        <tissue evidence="10">Whole animal</tissue>
    </source>
</reference>
<gene>
    <name evidence="10" type="ORF">DPMN_030492</name>
</gene>
<dbReference type="GO" id="GO:0008270">
    <property type="term" value="F:zinc ion binding"/>
    <property type="evidence" value="ECO:0007669"/>
    <property type="project" value="UniProtKB-KW"/>
</dbReference>
<proteinExistence type="predicted"/>
<dbReference type="PANTHER" id="PTHR23080">
    <property type="entry name" value="THAP DOMAIN PROTEIN"/>
    <property type="match status" value="1"/>
</dbReference>
<keyword evidence="5 6" id="KW-0238">DNA-binding</keyword>
<dbReference type="Pfam" id="PF13613">
    <property type="entry name" value="HTH_Tnp_4"/>
    <property type="match status" value="1"/>
</dbReference>
<evidence type="ECO:0000256" key="6">
    <source>
        <dbReference type="PROSITE-ProRule" id="PRU00309"/>
    </source>
</evidence>
<dbReference type="InterPro" id="IPR006612">
    <property type="entry name" value="THAP_Znf"/>
</dbReference>
<dbReference type="Pfam" id="PF05485">
    <property type="entry name" value="THAP"/>
    <property type="match status" value="1"/>
</dbReference>
<accession>A0A9D4M0H4</accession>
<dbReference type="InterPro" id="IPR027806">
    <property type="entry name" value="HARBI1_dom"/>
</dbReference>
<dbReference type="EMBL" id="JAIWYP010000002">
    <property type="protein sequence ID" value="KAH3867366.1"/>
    <property type="molecule type" value="Genomic_DNA"/>
</dbReference>
<evidence type="ECO:0000256" key="8">
    <source>
        <dbReference type="SAM" id="MobiDB-lite"/>
    </source>
</evidence>
<evidence type="ECO:0000256" key="7">
    <source>
        <dbReference type="SAM" id="Coils"/>
    </source>
</evidence>
<evidence type="ECO:0000256" key="2">
    <source>
        <dbReference type="ARBA" id="ARBA00022723"/>
    </source>
</evidence>
<keyword evidence="7" id="KW-0175">Coiled coil</keyword>
<keyword evidence="11" id="KW-1185">Reference proteome</keyword>
<comment type="caution">
    <text evidence="10">The sequence shown here is derived from an EMBL/GenBank/DDBJ whole genome shotgun (WGS) entry which is preliminary data.</text>
</comment>
<organism evidence="10 11">
    <name type="scientific">Dreissena polymorpha</name>
    <name type="common">Zebra mussel</name>
    <name type="synonym">Mytilus polymorpha</name>
    <dbReference type="NCBI Taxonomy" id="45954"/>
    <lineage>
        <taxon>Eukaryota</taxon>
        <taxon>Metazoa</taxon>
        <taxon>Spiralia</taxon>
        <taxon>Lophotrochozoa</taxon>
        <taxon>Mollusca</taxon>
        <taxon>Bivalvia</taxon>
        <taxon>Autobranchia</taxon>
        <taxon>Heteroconchia</taxon>
        <taxon>Euheterodonta</taxon>
        <taxon>Imparidentia</taxon>
        <taxon>Neoheterodontei</taxon>
        <taxon>Myida</taxon>
        <taxon>Dreissenoidea</taxon>
        <taxon>Dreissenidae</taxon>
        <taxon>Dreissena</taxon>
    </lineage>
</organism>
<dbReference type="Proteomes" id="UP000828390">
    <property type="component" value="Unassembled WGS sequence"/>
</dbReference>
<feature type="domain" description="THAP-type" evidence="9">
    <location>
        <begin position="1"/>
        <end position="100"/>
    </location>
</feature>
<reference evidence="10" key="2">
    <citation type="submission" date="2020-11" db="EMBL/GenBank/DDBJ databases">
        <authorList>
            <person name="McCartney M.A."/>
            <person name="Auch B."/>
            <person name="Kono T."/>
            <person name="Mallez S."/>
            <person name="Becker A."/>
            <person name="Gohl D.M."/>
            <person name="Silverstein K.A.T."/>
            <person name="Koren S."/>
            <person name="Bechman K.B."/>
            <person name="Herman A."/>
            <person name="Abrahante J.E."/>
            <person name="Garbe J."/>
        </authorList>
    </citation>
    <scope>NUCLEOTIDE SEQUENCE</scope>
    <source>
        <strain evidence="10">Duluth1</strain>
        <tissue evidence="10">Whole animal</tissue>
    </source>
</reference>
<feature type="region of interest" description="Disordered" evidence="8">
    <location>
        <begin position="267"/>
        <end position="290"/>
    </location>
</feature>
<dbReference type="SMART" id="SM00980">
    <property type="entry name" value="THAP"/>
    <property type="match status" value="1"/>
</dbReference>
<dbReference type="SUPFAM" id="SSF57716">
    <property type="entry name" value="Glucocorticoid receptor-like (DNA-binding domain)"/>
    <property type="match status" value="1"/>
</dbReference>
<name>A0A9D4M0H4_DREPO</name>
<evidence type="ECO:0000259" key="9">
    <source>
        <dbReference type="PROSITE" id="PS50950"/>
    </source>
</evidence>
<dbReference type="InterPro" id="IPR027805">
    <property type="entry name" value="Transposase_HTH_dom"/>
</dbReference>
<keyword evidence="3 6" id="KW-0863">Zinc-finger</keyword>
<evidence type="ECO:0000313" key="10">
    <source>
        <dbReference type="EMBL" id="KAH3867366.1"/>
    </source>
</evidence>
<dbReference type="PROSITE" id="PS50950">
    <property type="entry name" value="ZF_THAP"/>
    <property type="match status" value="1"/>
</dbReference>
<evidence type="ECO:0000313" key="11">
    <source>
        <dbReference type="Proteomes" id="UP000828390"/>
    </source>
</evidence>
<feature type="compositionally biased region" description="Basic and acidic residues" evidence="8">
    <location>
        <begin position="267"/>
        <end position="276"/>
    </location>
</feature>
<keyword evidence="4" id="KW-0862">Zinc</keyword>
<evidence type="ECO:0000256" key="4">
    <source>
        <dbReference type="ARBA" id="ARBA00022833"/>
    </source>
</evidence>
<protein>
    <recommendedName>
        <fullName evidence="9">THAP-type domain-containing protein</fullName>
    </recommendedName>
</protein>
<dbReference type="GO" id="GO:0003677">
    <property type="term" value="F:DNA binding"/>
    <property type="evidence" value="ECO:0007669"/>
    <property type="project" value="UniProtKB-UniRule"/>
</dbReference>
<evidence type="ECO:0000256" key="3">
    <source>
        <dbReference type="ARBA" id="ARBA00022771"/>
    </source>
</evidence>
<keyword evidence="2" id="KW-0479">Metal-binding</keyword>
<dbReference type="PANTHER" id="PTHR23080:SF142">
    <property type="entry name" value="SI:CH211-69L10.4"/>
    <property type="match status" value="1"/>
</dbReference>
<evidence type="ECO:0000256" key="5">
    <source>
        <dbReference type="ARBA" id="ARBA00023125"/>
    </source>
</evidence>